<accession>A0A1H1U2U7</accession>
<keyword evidence="4" id="KW-0378">Hydrolase</keyword>
<keyword evidence="9" id="KW-1185">Reference proteome</keyword>
<comment type="subcellular location">
    <subcellularLocation>
        <location evidence="1">Cell membrane</location>
        <topology evidence="1">Multi-pass membrane protein</topology>
    </subcellularLocation>
</comment>
<dbReference type="PANTHER" id="PTHR14969:SF62">
    <property type="entry name" value="DECAPRENYLPHOSPHORYL-5-PHOSPHORIBOSE PHOSPHATASE RV3807C-RELATED"/>
    <property type="match status" value="1"/>
</dbReference>
<dbReference type="SMART" id="SM00014">
    <property type="entry name" value="acidPPc"/>
    <property type="match status" value="1"/>
</dbReference>
<evidence type="ECO:0000256" key="3">
    <source>
        <dbReference type="ARBA" id="ARBA00022692"/>
    </source>
</evidence>
<evidence type="ECO:0000256" key="5">
    <source>
        <dbReference type="ARBA" id="ARBA00022989"/>
    </source>
</evidence>
<reference evidence="8 9" key="1">
    <citation type="submission" date="2016-10" db="EMBL/GenBank/DDBJ databases">
        <authorList>
            <person name="de Groot N.N."/>
        </authorList>
    </citation>
    <scope>NUCLEOTIDE SEQUENCE [LARGE SCALE GENOMIC DNA]</scope>
    <source>
        <strain evidence="8 9">DSM 22024</strain>
    </source>
</reference>
<dbReference type="InterPro" id="IPR000326">
    <property type="entry name" value="PAP2/HPO"/>
</dbReference>
<dbReference type="EMBL" id="LT629732">
    <property type="protein sequence ID" value="SDS66840.1"/>
    <property type="molecule type" value="Genomic_DNA"/>
</dbReference>
<evidence type="ECO:0000256" key="6">
    <source>
        <dbReference type="ARBA" id="ARBA00023136"/>
    </source>
</evidence>
<evidence type="ECO:0000259" key="7">
    <source>
        <dbReference type="SMART" id="SM00014"/>
    </source>
</evidence>
<dbReference type="InterPro" id="IPR036938">
    <property type="entry name" value="PAP2/HPO_sf"/>
</dbReference>
<evidence type="ECO:0000313" key="8">
    <source>
        <dbReference type="EMBL" id="SDS66840.1"/>
    </source>
</evidence>
<organism evidence="8 9">
    <name type="scientific">Actinopolymorpha singaporensis</name>
    <dbReference type="NCBI Taxonomy" id="117157"/>
    <lineage>
        <taxon>Bacteria</taxon>
        <taxon>Bacillati</taxon>
        <taxon>Actinomycetota</taxon>
        <taxon>Actinomycetes</taxon>
        <taxon>Propionibacteriales</taxon>
        <taxon>Actinopolymorphaceae</taxon>
        <taxon>Actinopolymorpha</taxon>
    </lineage>
</organism>
<dbReference type="Pfam" id="PF01569">
    <property type="entry name" value="PAP2"/>
    <property type="match status" value="1"/>
</dbReference>
<name>A0A1H1U2U7_9ACTN</name>
<keyword evidence="3" id="KW-0812">Transmembrane</keyword>
<dbReference type="AlphaFoldDB" id="A0A1H1U2U7"/>
<evidence type="ECO:0000256" key="2">
    <source>
        <dbReference type="ARBA" id="ARBA00022475"/>
    </source>
</evidence>
<sequence length="217" mass="22171">MAGRTHPHLPVGDAASKDGGMWRNAKSALSGMLRDFHGVDRAVYQAVADIPSAHLDGPVRRLSNAANHSFLWMGIAGAMAVLGGSRERVAAVEGTLAIAVTSAIVNLGVKPLAGRARPMRGPNASASRHVQMPASRSFPSGHAASAFAFAHAVGRHTPVLGVPIHLLAAAVAYSRVHTGVHYPGDVVIGAVVGSSTAAAVGAVCDRLCGLTSHARHG</sequence>
<dbReference type="Proteomes" id="UP000198983">
    <property type="component" value="Chromosome I"/>
</dbReference>
<dbReference type="STRING" id="117157.SAMN04489717_3445"/>
<dbReference type="GO" id="GO:0016787">
    <property type="term" value="F:hydrolase activity"/>
    <property type="evidence" value="ECO:0007669"/>
    <property type="project" value="UniProtKB-KW"/>
</dbReference>
<protein>
    <submittedName>
        <fullName evidence="8">Undecaprenyl-diphosphatase</fullName>
    </submittedName>
</protein>
<dbReference type="PANTHER" id="PTHR14969">
    <property type="entry name" value="SPHINGOSINE-1-PHOSPHATE PHOSPHOHYDROLASE"/>
    <property type="match status" value="1"/>
</dbReference>
<evidence type="ECO:0000256" key="1">
    <source>
        <dbReference type="ARBA" id="ARBA00004651"/>
    </source>
</evidence>
<dbReference type="RefSeq" id="WP_197681468.1">
    <property type="nucleotide sequence ID" value="NZ_LT629732.1"/>
</dbReference>
<feature type="domain" description="Phosphatidic acid phosphatase type 2/haloperoxidase" evidence="7">
    <location>
        <begin position="92"/>
        <end position="201"/>
    </location>
</feature>
<proteinExistence type="predicted"/>
<evidence type="ECO:0000256" key="4">
    <source>
        <dbReference type="ARBA" id="ARBA00022801"/>
    </source>
</evidence>
<dbReference type="GO" id="GO:0005886">
    <property type="term" value="C:plasma membrane"/>
    <property type="evidence" value="ECO:0007669"/>
    <property type="project" value="UniProtKB-SubCell"/>
</dbReference>
<dbReference type="Gene3D" id="1.20.144.10">
    <property type="entry name" value="Phosphatidic acid phosphatase type 2/haloperoxidase"/>
    <property type="match status" value="1"/>
</dbReference>
<keyword evidence="5" id="KW-1133">Transmembrane helix</keyword>
<gene>
    <name evidence="8" type="ORF">SAMN04489717_3445</name>
</gene>
<keyword evidence="2" id="KW-1003">Cell membrane</keyword>
<evidence type="ECO:0000313" key="9">
    <source>
        <dbReference type="Proteomes" id="UP000198983"/>
    </source>
</evidence>
<keyword evidence="6" id="KW-0472">Membrane</keyword>
<dbReference type="SUPFAM" id="SSF48317">
    <property type="entry name" value="Acid phosphatase/Vanadium-dependent haloperoxidase"/>
    <property type="match status" value="1"/>
</dbReference>